<dbReference type="AlphaFoldDB" id="A0A4R5ASZ1"/>
<dbReference type="EMBL" id="SMFM01000010">
    <property type="protein sequence ID" value="TDD74224.1"/>
    <property type="molecule type" value="Genomic_DNA"/>
</dbReference>
<evidence type="ECO:0000313" key="2">
    <source>
        <dbReference type="Proteomes" id="UP000295278"/>
    </source>
</evidence>
<proteinExistence type="predicted"/>
<protein>
    <submittedName>
        <fullName evidence="1">Uncharacterized protein</fullName>
    </submittedName>
</protein>
<comment type="caution">
    <text evidence="1">The sequence shown here is derived from an EMBL/GenBank/DDBJ whole genome shotgun (WGS) entry which is preliminary data.</text>
</comment>
<evidence type="ECO:0000313" key="1">
    <source>
        <dbReference type="EMBL" id="TDD74224.1"/>
    </source>
</evidence>
<sequence>MMKNNFGTGEIIDLDAHTGGYFLQS</sequence>
<keyword evidence="2" id="KW-1185">Reference proteome</keyword>
<accession>A0A4R5ASZ1</accession>
<gene>
    <name evidence="1" type="ORF">E0F89_15810</name>
</gene>
<name>A0A4R5ASZ1_9FLAO</name>
<reference evidence="1 2" key="1">
    <citation type="submission" date="2019-03" db="EMBL/GenBank/DDBJ databases">
        <title>Flavobacterium AT-3-2 sp. nov., isolated from arctic soil.</title>
        <authorList>
            <person name="Chaudhary D.K."/>
        </authorList>
    </citation>
    <scope>NUCLEOTIDE SEQUENCE [LARGE SCALE GENOMIC DNA]</scope>
    <source>
        <strain evidence="1 2">AT-3-2</strain>
    </source>
</reference>
<organism evidence="1 2">
    <name type="scientific">Flavobacterium caseinilyticum</name>
    <dbReference type="NCBI Taxonomy" id="2541732"/>
    <lineage>
        <taxon>Bacteria</taxon>
        <taxon>Pseudomonadati</taxon>
        <taxon>Bacteroidota</taxon>
        <taxon>Flavobacteriia</taxon>
        <taxon>Flavobacteriales</taxon>
        <taxon>Flavobacteriaceae</taxon>
        <taxon>Flavobacterium</taxon>
    </lineage>
</organism>
<dbReference type="Proteomes" id="UP000295278">
    <property type="component" value="Unassembled WGS sequence"/>
</dbReference>